<proteinExistence type="predicted"/>
<dbReference type="OrthoDB" id="654211at2759"/>
<name>W7HZ70_9PEZI</name>
<evidence type="ECO:0000313" key="3">
    <source>
        <dbReference type="Proteomes" id="UP000024837"/>
    </source>
</evidence>
<evidence type="ECO:0000313" key="2">
    <source>
        <dbReference type="EMBL" id="EWC45482.1"/>
    </source>
</evidence>
<accession>W7HZ70</accession>
<dbReference type="EMBL" id="KI966427">
    <property type="protein sequence ID" value="EWC45482.1"/>
    <property type="molecule type" value="Genomic_DNA"/>
</dbReference>
<gene>
    <name evidence="2" type="ORF">DRE_00881</name>
</gene>
<feature type="compositionally biased region" description="Low complexity" evidence="1">
    <location>
        <begin position="192"/>
        <end position="201"/>
    </location>
</feature>
<reference evidence="2 3" key="1">
    <citation type="submission" date="2013-05" db="EMBL/GenBank/DDBJ databases">
        <title>Drechslerella stenobrocha genome reveals carnivorous origination and mechanical trapping mechanism of predatory fungi.</title>
        <authorList>
            <person name="Liu X."/>
            <person name="Zhang W."/>
            <person name="Liu K."/>
        </authorList>
    </citation>
    <scope>NUCLEOTIDE SEQUENCE [LARGE SCALE GENOMIC DNA]</scope>
    <source>
        <strain evidence="2 3">248</strain>
    </source>
</reference>
<protein>
    <submittedName>
        <fullName evidence="2">Uncharacterized protein</fullName>
    </submittedName>
</protein>
<organism evidence="2 3">
    <name type="scientific">Drechslerella stenobrocha 248</name>
    <dbReference type="NCBI Taxonomy" id="1043628"/>
    <lineage>
        <taxon>Eukaryota</taxon>
        <taxon>Fungi</taxon>
        <taxon>Dikarya</taxon>
        <taxon>Ascomycota</taxon>
        <taxon>Pezizomycotina</taxon>
        <taxon>Orbiliomycetes</taxon>
        <taxon>Orbiliales</taxon>
        <taxon>Orbiliaceae</taxon>
        <taxon>Drechslerella</taxon>
    </lineage>
</organism>
<keyword evidence="3" id="KW-1185">Reference proteome</keyword>
<dbReference type="Proteomes" id="UP000024837">
    <property type="component" value="Unassembled WGS sequence"/>
</dbReference>
<dbReference type="HOGENOM" id="CLU_576207_0_0_1"/>
<evidence type="ECO:0000256" key="1">
    <source>
        <dbReference type="SAM" id="MobiDB-lite"/>
    </source>
</evidence>
<dbReference type="AlphaFoldDB" id="W7HZ70"/>
<feature type="region of interest" description="Disordered" evidence="1">
    <location>
        <begin position="119"/>
        <end position="138"/>
    </location>
</feature>
<feature type="region of interest" description="Disordered" evidence="1">
    <location>
        <begin position="179"/>
        <end position="201"/>
    </location>
</feature>
<sequence length="474" mass="53516">MEVRRSCGLCGEGFQNRNDLDIHLLACGVVPPREQSKRDFPGDNSTAGLRTQRYTTIPLSTLGTDVPGSGRESRLSLASITSSPSEFELSDINATDDESTTIQKIFQEARKHTLKSLGKLADSEGEPMSPTKRRKSALSSRFARNLTKNITKAIETGLIKIDGLSEGLDLVAAPVNVPEHPQGARAKGFPTSSSKGKSKASADQSPFLDMLACPFAKGDPEKYLTCLLIHRKDMPGLREHLGRVHFGGSTPDGAIRSKDWPSLFLFCFPHWDNYIPNGGFDYSGTIELLQALSLGEPINKFLRDLEKHLSFRRAKEIKELEVIYQERSWRKLHEFLNRNYNSDQSAPSRPLPSIQPPSHSHYEPKMVALFVSRDIEFTLNRQVEFPFALGDFKASDFRRWLDMVFDPPISFVDNHLYLQEYDIKIRSLQDLEAFLNREVPERQGGGRRTRDDAITIFIRENWTELLASTPGYHY</sequence>